<dbReference type="AlphaFoldDB" id="A0A402CUM8"/>
<accession>A0A402CUM8</accession>
<dbReference type="Proteomes" id="UP000287394">
    <property type="component" value="Chromosome"/>
</dbReference>
<sequence>MKQVFPGSFGRFLAPFAAALGLAVFPSPAGAANLTFHQADWLSDFTGFTSQNSDWGQVDIHLTSSDLSALQYDPSSSTYTGYINVVTNVQDGATMNWAVQNLPVQFQGLSSFNGSLPDSVMFDLGVTPGMDVTQLGYYATINMDPLGLAPTGSFATAGVDNLSLLYGGVDGTDPDTGTTFLGGTGRDAPPKAENFKGANAGETQGKGGQIAGKETDVAAVDEDKMGCVPGATARSIKYLQSQHKNVNTPDSAQDVYNALKTTMQSSVGDGGNGTNVDNLKPGKDAYDKAKKLPIKTEKNGGIANAIAALNKKKDVEVILKSKGQGGHCAFVSKIIPTLDKKGRVVSYTISTIDDPTQGNHKAENRKADYTVKPNGDITSPGNFAKVDTYFIETAVPEPSSSAALFAGFVSLVFFAGRRRSSLTA</sequence>
<dbReference type="RefSeq" id="WP_119321079.1">
    <property type="nucleotide sequence ID" value="NZ_AP025739.1"/>
</dbReference>
<name>A0A402CUM8_9BACT</name>
<evidence type="ECO:0000313" key="2">
    <source>
        <dbReference type="Proteomes" id="UP000287394"/>
    </source>
</evidence>
<dbReference type="EMBL" id="AP025739">
    <property type="protein sequence ID" value="BDI29032.1"/>
    <property type="molecule type" value="Genomic_DNA"/>
</dbReference>
<dbReference type="InterPro" id="IPR013424">
    <property type="entry name" value="Ice-binding_C"/>
</dbReference>
<protein>
    <submittedName>
        <fullName evidence="1">Uncharacterized protein</fullName>
    </submittedName>
</protein>
<dbReference type="KEGG" id="ccot:CCAX7_10830"/>
<organism evidence="1 2">
    <name type="scientific">Capsulimonas corticalis</name>
    <dbReference type="NCBI Taxonomy" id="2219043"/>
    <lineage>
        <taxon>Bacteria</taxon>
        <taxon>Bacillati</taxon>
        <taxon>Armatimonadota</taxon>
        <taxon>Armatimonadia</taxon>
        <taxon>Capsulimonadales</taxon>
        <taxon>Capsulimonadaceae</taxon>
        <taxon>Capsulimonas</taxon>
    </lineage>
</organism>
<gene>
    <name evidence="1" type="ORF">CCAX7_10830</name>
</gene>
<proteinExistence type="predicted"/>
<evidence type="ECO:0000313" key="1">
    <source>
        <dbReference type="EMBL" id="BDI29032.1"/>
    </source>
</evidence>
<reference evidence="1 2" key="1">
    <citation type="journal article" date="2019" name="Int. J. Syst. Evol. Microbiol.">
        <title>Capsulimonas corticalis gen. nov., sp. nov., an aerobic capsulated bacterium, of a novel bacterial order, Capsulimonadales ord. nov., of the class Armatimonadia of the phylum Armatimonadetes.</title>
        <authorList>
            <person name="Li J."/>
            <person name="Kudo C."/>
            <person name="Tonouchi A."/>
        </authorList>
    </citation>
    <scope>NUCLEOTIDE SEQUENCE [LARGE SCALE GENOMIC DNA]</scope>
    <source>
        <strain evidence="1 2">AX-7</strain>
    </source>
</reference>
<dbReference type="NCBIfam" id="TIGR02595">
    <property type="entry name" value="PEP_CTERM"/>
    <property type="match status" value="1"/>
</dbReference>
<keyword evidence="2" id="KW-1185">Reference proteome</keyword>